<keyword evidence="2" id="KW-1185">Reference proteome</keyword>
<comment type="caution">
    <text evidence="1">The sequence shown here is derived from an EMBL/GenBank/DDBJ whole genome shotgun (WGS) entry which is preliminary data.</text>
</comment>
<dbReference type="OrthoDB" id="2730545at2759"/>
<evidence type="ECO:0000313" key="2">
    <source>
        <dbReference type="Proteomes" id="UP000567179"/>
    </source>
</evidence>
<dbReference type="AlphaFoldDB" id="A0A8H5EVW3"/>
<name>A0A8H5EVW3_9AGAR</name>
<protein>
    <submittedName>
        <fullName evidence="1">Uncharacterized protein</fullName>
    </submittedName>
</protein>
<dbReference type="EMBL" id="JAACJJ010000044">
    <property type="protein sequence ID" value="KAF5314246.1"/>
    <property type="molecule type" value="Genomic_DNA"/>
</dbReference>
<organism evidence="1 2">
    <name type="scientific">Psilocybe cf. subviscida</name>
    <dbReference type="NCBI Taxonomy" id="2480587"/>
    <lineage>
        <taxon>Eukaryota</taxon>
        <taxon>Fungi</taxon>
        <taxon>Dikarya</taxon>
        <taxon>Basidiomycota</taxon>
        <taxon>Agaricomycotina</taxon>
        <taxon>Agaricomycetes</taxon>
        <taxon>Agaricomycetidae</taxon>
        <taxon>Agaricales</taxon>
        <taxon>Agaricineae</taxon>
        <taxon>Strophariaceae</taxon>
        <taxon>Psilocybe</taxon>
    </lineage>
</organism>
<gene>
    <name evidence="1" type="ORF">D9619_011782</name>
</gene>
<evidence type="ECO:0000313" key="1">
    <source>
        <dbReference type="EMBL" id="KAF5314246.1"/>
    </source>
</evidence>
<dbReference type="Proteomes" id="UP000567179">
    <property type="component" value="Unassembled WGS sequence"/>
</dbReference>
<sequence length="286" mass="32773">MREYDFDDDELPLTEEEVQDRFQAPYLLSDSNIPCMIFGEDALCLVFRVPTALFSLHIVVAYSDVDRAVQIITKSLPYTVNMAKLIPNFNNPVRIDPDQTRAYPRSFFLSCIDDSNVTHPSQIIVHPETDFNLDIGGLNRWTSVDVFPDVDIPTNIRLPTQEAMVDSIIDTTLDPNCGLVLEPVMRELGTWLAYIIGYGIRVKEKVLSNGELDCHAQALVDRIKAENRPYLTAWIRKEKGRADDREHCKRRRDIIRGNGEKNIDAKPLPIEPPYIYSRWDAPRVLQ</sequence>
<proteinExistence type="predicted"/>
<reference evidence="1 2" key="1">
    <citation type="journal article" date="2020" name="ISME J.">
        <title>Uncovering the hidden diversity of litter-decomposition mechanisms in mushroom-forming fungi.</title>
        <authorList>
            <person name="Floudas D."/>
            <person name="Bentzer J."/>
            <person name="Ahren D."/>
            <person name="Johansson T."/>
            <person name="Persson P."/>
            <person name="Tunlid A."/>
        </authorList>
    </citation>
    <scope>NUCLEOTIDE SEQUENCE [LARGE SCALE GENOMIC DNA]</scope>
    <source>
        <strain evidence="1 2">CBS 101986</strain>
    </source>
</reference>
<accession>A0A8H5EVW3</accession>